<dbReference type="Pfam" id="PF00226">
    <property type="entry name" value="DnaJ"/>
    <property type="match status" value="1"/>
</dbReference>
<reference evidence="9" key="1">
    <citation type="submission" date="2013-11" db="EMBL/GenBank/DDBJ databases">
        <title>The genomic landscape of the Guanapo guppy.</title>
        <authorList>
            <person name="Kuenstner A."/>
            <person name="Dreyer C."/>
        </authorList>
    </citation>
    <scope>NUCLEOTIDE SEQUENCE</scope>
    <source>
        <strain evidence="9">Guanapo</strain>
    </source>
</reference>
<dbReference type="Gene3D" id="1.10.287.110">
    <property type="entry name" value="DnaJ domain"/>
    <property type="match status" value="1"/>
</dbReference>
<evidence type="ECO:0000313" key="9">
    <source>
        <dbReference type="Proteomes" id="UP000242638"/>
    </source>
</evidence>
<keyword evidence="2 6" id="KW-0732">Signal</keyword>
<dbReference type="PRINTS" id="PR00625">
    <property type="entry name" value="JDOMAIN"/>
</dbReference>
<dbReference type="InterPro" id="IPR001623">
    <property type="entry name" value="DnaJ_domain"/>
</dbReference>
<dbReference type="Ensembl" id="ENSPRET00000011040.1">
    <property type="protein sequence ID" value="ENSPREP00000010913.1"/>
    <property type="gene ID" value="ENSPREG00000007450.1"/>
</dbReference>
<reference evidence="8" key="2">
    <citation type="submission" date="2025-08" db="UniProtKB">
        <authorList>
            <consortium name="Ensembl"/>
        </authorList>
    </citation>
    <scope>IDENTIFICATION</scope>
    <source>
        <strain evidence="8">Guanapo</strain>
    </source>
</reference>
<sequence length="98" mass="11397">MRVCAGLSGPLVLSMVLVLVRGWEADLELLDLVEEVPQNFYEFLHLDKDAAAADIKKAYRRLSLTLHPDKNRDENAETQFRQLVAIYEVLKDEDRRRR</sequence>
<keyword evidence="9" id="KW-1185">Reference proteome</keyword>
<feature type="signal peptide" evidence="6">
    <location>
        <begin position="1"/>
        <end position="25"/>
    </location>
</feature>
<evidence type="ECO:0000313" key="8">
    <source>
        <dbReference type="Ensembl" id="ENSPREP00000010913.1"/>
    </source>
</evidence>
<dbReference type="SUPFAM" id="SSF46565">
    <property type="entry name" value="Chaperone J-domain"/>
    <property type="match status" value="1"/>
</dbReference>
<dbReference type="InterPro" id="IPR052606">
    <property type="entry name" value="DnaJ_domain_protein"/>
</dbReference>
<dbReference type="PROSITE" id="PS50076">
    <property type="entry name" value="DNAJ_2"/>
    <property type="match status" value="1"/>
</dbReference>
<keyword evidence="3" id="KW-1133">Transmembrane helix</keyword>
<proteinExistence type="predicted"/>
<dbReference type="InterPro" id="IPR036869">
    <property type="entry name" value="J_dom_sf"/>
</dbReference>
<dbReference type="OMA" id="VAIYEVR"/>
<dbReference type="PANTHER" id="PTHR44653">
    <property type="entry name" value="DNAJ HOMOLOG SUBFAMILY C MEMBER 1"/>
    <property type="match status" value="1"/>
</dbReference>
<name>A0A3P9NN24_POERE</name>
<protein>
    <recommendedName>
        <fullName evidence="7">J domain-containing protein</fullName>
    </recommendedName>
</protein>
<evidence type="ECO:0000256" key="5">
    <source>
        <dbReference type="ARBA" id="ARBA00037847"/>
    </source>
</evidence>
<feature type="chain" id="PRO_5018270447" description="J domain-containing protein" evidence="6">
    <location>
        <begin position="26"/>
        <end position="98"/>
    </location>
</feature>
<evidence type="ECO:0000256" key="2">
    <source>
        <dbReference type="ARBA" id="ARBA00022729"/>
    </source>
</evidence>
<dbReference type="AlphaFoldDB" id="A0A3P9NN24"/>
<dbReference type="SMART" id="SM00271">
    <property type="entry name" value="DnaJ"/>
    <property type="match status" value="1"/>
</dbReference>
<evidence type="ECO:0000256" key="6">
    <source>
        <dbReference type="SAM" id="SignalP"/>
    </source>
</evidence>
<dbReference type="GeneTree" id="ENSGT00940000156678"/>
<evidence type="ECO:0000256" key="1">
    <source>
        <dbReference type="ARBA" id="ARBA00022692"/>
    </source>
</evidence>
<dbReference type="STRING" id="8081.ENSPREP00000010913"/>
<dbReference type="PANTHER" id="PTHR44653:SF2">
    <property type="entry name" value="DNAJ HOMOLOG SUBFAMILY C MEMBER 1"/>
    <property type="match status" value="1"/>
</dbReference>
<dbReference type="Proteomes" id="UP000242638">
    <property type="component" value="Unassembled WGS sequence"/>
</dbReference>
<dbReference type="Bgee" id="ENSPREG00000007450">
    <property type="expression patterns" value="Expressed in caudal fin and 1 other cell type or tissue"/>
</dbReference>
<keyword evidence="1" id="KW-0812">Transmembrane</keyword>
<dbReference type="CDD" id="cd06257">
    <property type="entry name" value="DnaJ"/>
    <property type="match status" value="1"/>
</dbReference>
<organism evidence="8 9">
    <name type="scientific">Poecilia reticulata</name>
    <name type="common">Guppy</name>
    <name type="synonym">Acanthophacelus reticulatus</name>
    <dbReference type="NCBI Taxonomy" id="8081"/>
    <lineage>
        <taxon>Eukaryota</taxon>
        <taxon>Metazoa</taxon>
        <taxon>Chordata</taxon>
        <taxon>Craniata</taxon>
        <taxon>Vertebrata</taxon>
        <taxon>Euteleostomi</taxon>
        <taxon>Actinopterygii</taxon>
        <taxon>Neopterygii</taxon>
        <taxon>Teleostei</taxon>
        <taxon>Neoteleostei</taxon>
        <taxon>Acanthomorphata</taxon>
        <taxon>Ovalentaria</taxon>
        <taxon>Atherinomorphae</taxon>
        <taxon>Cyprinodontiformes</taxon>
        <taxon>Poeciliidae</taxon>
        <taxon>Poeciliinae</taxon>
        <taxon>Poecilia</taxon>
    </lineage>
</organism>
<evidence type="ECO:0000256" key="3">
    <source>
        <dbReference type="ARBA" id="ARBA00022989"/>
    </source>
</evidence>
<evidence type="ECO:0000256" key="4">
    <source>
        <dbReference type="ARBA" id="ARBA00023136"/>
    </source>
</evidence>
<evidence type="ECO:0000259" key="7">
    <source>
        <dbReference type="PROSITE" id="PS50076"/>
    </source>
</evidence>
<dbReference type="GO" id="GO:0012505">
    <property type="term" value="C:endomembrane system"/>
    <property type="evidence" value="ECO:0007669"/>
    <property type="project" value="UniProtKB-SubCell"/>
</dbReference>
<reference evidence="8" key="3">
    <citation type="submission" date="2025-09" db="UniProtKB">
        <authorList>
            <consortium name="Ensembl"/>
        </authorList>
    </citation>
    <scope>IDENTIFICATION</scope>
    <source>
        <strain evidence="8">Guanapo</strain>
    </source>
</reference>
<keyword evidence="4" id="KW-0472">Membrane</keyword>
<accession>A0A3P9NN24</accession>
<feature type="domain" description="J" evidence="7">
    <location>
        <begin position="39"/>
        <end position="98"/>
    </location>
</feature>
<comment type="subcellular location">
    <subcellularLocation>
        <location evidence="5">Endomembrane system</location>
        <topology evidence="5">Single-pass membrane protein</topology>
    </subcellularLocation>
</comment>